<proteinExistence type="predicted"/>
<accession>A0ABW1RBE0</accession>
<reference evidence="2" key="1">
    <citation type="journal article" date="2019" name="Int. J. Syst. Evol. Microbiol.">
        <title>The Global Catalogue of Microorganisms (GCM) 10K type strain sequencing project: providing services to taxonomists for standard genome sequencing and annotation.</title>
        <authorList>
            <consortium name="The Broad Institute Genomics Platform"/>
            <consortium name="The Broad Institute Genome Sequencing Center for Infectious Disease"/>
            <person name="Wu L."/>
            <person name="Ma J."/>
        </authorList>
    </citation>
    <scope>NUCLEOTIDE SEQUENCE [LARGE SCALE GENOMIC DNA]</scope>
    <source>
        <strain evidence="2">CCM 8904</strain>
    </source>
</reference>
<dbReference type="Proteomes" id="UP001596289">
    <property type="component" value="Unassembled WGS sequence"/>
</dbReference>
<sequence>MKTNREPVVVEQFHYDRVAPDTPPKTDVQVNINEVTATGEGADEMMAKGKIFQFAVPFEVVLDSFAVSGKMTQIIQLLDFTGAPDDLAAAEMQRLSRPLVEYIETLTYQVTAVTLDQGVQLDFHPEDASSDEATEKITPADK</sequence>
<dbReference type="RefSeq" id="WP_125551087.1">
    <property type="nucleotide sequence ID" value="NZ_JBHSSL010000025.1"/>
</dbReference>
<dbReference type="InterPro" id="IPR035958">
    <property type="entry name" value="SecB-like_sf"/>
</dbReference>
<name>A0ABW1RBE0_9LACO</name>
<evidence type="ECO:0000313" key="2">
    <source>
        <dbReference type="Proteomes" id="UP001596289"/>
    </source>
</evidence>
<dbReference type="Gene3D" id="3.10.420.10">
    <property type="entry name" value="SecB-like"/>
    <property type="match status" value="1"/>
</dbReference>
<comment type="caution">
    <text evidence="1">The sequence shown here is derived from an EMBL/GenBank/DDBJ whole genome shotgun (WGS) entry which is preliminary data.</text>
</comment>
<dbReference type="PIRSF" id="PIRSF031568">
    <property type="entry name" value="UCP031568"/>
    <property type="match status" value="1"/>
</dbReference>
<protein>
    <submittedName>
        <fullName evidence="1">DUF1149 family protein</fullName>
    </submittedName>
</protein>
<evidence type="ECO:0000313" key="1">
    <source>
        <dbReference type="EMBL" id="MFC6169817.1"/>
    </source>
</evidence>
<dbReference type="SUPFAM" id="SSF54611">
    <property type="entry name" value="SecB-like"/>
    <property type="match status" value="1"/>
</dbReference>
<dbReference type="InterPro" id="IPR009530">
    <property type="entry name" value="DUF1149"/>
</dbReference>
<gene>
    <name evidence="1" type="ORF">ACFQGP_04390</name>
</gene>
<dbReference type="EMBL" id="JBHSSL010000025">
    <property type="protein sequence ID" value="MFC6169817.1"/>
    <property type="molecule type" value="Genomic_DNA"/>
</dbReference>
<organism evidence="1 2">
    <name type="scientific">Loigolactobacillus jiayinensis</name>
    <dbReference type="NCBI Taxonomy" id="2486016"/>
    <lineage>
        <taxon>Bacteria</taxon>
        <taxon>Bacillati</taxon>
        <taxon>Bacillota</taxon>
        <taxon>Bacilli</taxon>
        <taxon>Lactobacillales</taxon>
        <taxon>Lactobacillaceae</taxon>
        <taxon>Loigolactobacillus</taxon>
    </lineage>
</organism>
<keyword evidence="2" id="KW-1185">Reference proteome</keyword>
<dbReference type="Pfam" id="PF06619">
    <property type="entry name" value="DUF1149"/>
    <property type="match status" value="1"/>
</dbReference>